<evidence type="ECO:0000313" key="4">
    <source>
        <dbReference type="EMBL" id="VDS02991.1"/>
    </source>
</evidence>
<dbReference type="PROSITE" id="PS50977">
    <property type="entry name" value="HTH_TETR_2"/>
    <property type="match status" value="1"/>
</dbReference>
<keyword evidence="5" id="KW-1185">Reference proteome</keyword>
<proteinExistence type="predicted"/>
<feature type="DNA-binding region" description="H-T-H motif" evidence="2">
    <location>
        <begin position="39"/>
        <end position="58"/>
    </location>
</feature>
<evidence type="ECO:0000313" key="5">
    <source>
        <dbReference type="Proteomes" id="UP000268844"/>
    </source>
</evidence>
<dbReference type="InterPro" id="IPR041586">
    <property type="entry name" value="PsrA_TetR_C"/>
</dbReference>
<dbReference type="Gene3D" id="1.10.357.10">
    <property type="entry name" value="Tetracycline Repressor, domain 2"/>
    <property type="match status" value="1"/>
</dbReference>
<evidence type="ECO:0000256" key="1">
    <source>
        <dbReference type="ARBA" id="ARBA00023125"/>
    </source>
</evidence>
<keyword evidence="1 2" id="KW-0238">DNA-binding</keyword>
<dbReference type="EMBL" id="UZWD01000004">
    <property type="protein sequence ID" value="VDS02991.1"/>
    <property type="molecule type" value="Genomic_DNA"/>
</dbReference>
<name>A0A3S4D2S6_9HYPH</name>
<gene>
    <name evidence="4" type="ORF">DEVEQU_00110</name>
</gene>
<dbReference type="InterPro" id="IPR036271">
    <property type="entry name" value="Tet_transcr_reg_TetR-rel_C_sf"/>
</dbReference>
<organism evidence="4 5">
    <name type="scientific">Devosia equisanguinis</name>
    <dbReference type="NCBI Taxonomy" id="2490941"/>
    <lineage>
        <taxon>Bacteria</taxon>
        <taxon>Pseudomonadati</taxon>
        <taxon>Pseudomonadota</taxon>
        <taxon>Alphaproteobacteria</taxon>
        <taxon>Hyphomicrobiales</taxon>
        <taxon>Devosiaceae</taxon>
        <taxon>Devosia</taxon>
    </lineage>
</organism>
<dbReference type="Pfam" id="PF00440">
    <property type="entry name" value="TetR_N"/>
    <property type="match status" value="1"/>
</dbReference>
<feature type="domain" description="HTH tetR-type" evidence="3">
    <location>
        <begin position="15"/>
        <end position="76"/>
    </location>
</feature>
<evidence type="ECO:0000256" key="2">
    <source>
        <dbReference type="PROSITE-ProRule" id="PRU00335"/>
    </source>
</evidence>
<protein>
    <submittedName>
        <fullName evidence="4">Putative DNA-binding transcriptional regulator</fullName>
    </submittedName>
</protein>
<dbReference type="InterPro" id="IPR009057">
    <property type="entry name" value="Homeodomain-like_sf"/>
</dbReference>
<dbReference type="Proteomes" id="UP000268844">
    <property type="component" value="Unassembled WGS sequence"/>
</dbReference>
<dbReference type="SUPFAM" id="SSF46689">
    <property type="entry name" value="Homeodomain-like"/>
    <property type="match status" value="1"/>
</dbReference>
<dbReference type="Pfam" id="PF17939">
    <property type="entry name" value="TetR_C_30"/>
    <property type="match status" value="1"/>
</dbReference>
<reference evidence="4 5" key="1">
    <citation type="submission" date="2018-12" db="EMBL/GenBank/DDBJ databases">
        <authorList>
            <person name="Criscuolo A."/>
        </authorList>
    </citation>
    <scope>NUCLEOTIDE SEQUENCE [LARGE SCALE GENOMIC DNA]</scope>
    <source>
        <strain evidence="4">ACIP1116281</strain>
    </source>
</reference>
<dbReference type="AlphaFoldDB" id="A0A3S4D2S6"/>
<accession>A0A3S4D2S6</accession>
<dbReference type="SUPFAM" id="SSF48498">
    <property type="entry name" value="Tetracyclin repressor-like, C-terminal domain"/>
    <property type="match status" value="1"/>
</dbReference>
<dbReference type="GO" id="GO:0003677">
    <property type="term" value="F:DNA binding"/>
    <property type="evidence" value="ECO:0007669"/>
    <property type="project" value="UniProtKB-UniRule"/>
</dbReference>
<sequence length="234" mass="25888">MHADITAVQNQSPRNATPDRLQAACEELLQAAEHPDLVTVRSIAQRAGTNVGAISYHFGSLEQLIFSVAERVYLRLNAERLALLQAAVQRAHPAPASVEDLVTALVGPSIRWSLDPQSSYRVLRHMTTLAQVSDNPEIFKPMVEDVQHHLVFVPHFRRIAPWLSEVDIGFRISCLLGVRSQMTRSRQRTEELTGHRLALGDPDVVIAEVIAATASMFTAPRATYSNAVPNLSRD</sequence>
<dbReference type="InterPro" id="IPR001647">
    <property type="entry name" value="HTH_TetR"/>
</dbReference>
<evidence type="ECO:0000259" key="3">
    <source>
        <dbReference type="PROSITE" id="PS50977"/>
    </source>
</evidence>